<dbReference type="STRING" id="1328760.A0A164ZF04"/>
<dbReference type="OrthoDB" id="2402916at2759"/>
<keyword evidence="2" id="KW-1133">Transmembrane helix</keyword>
<sequence length="515" mass="54836">MAFVSSGVEETLRTIFRRCISCSSTPPCPSCASDEVCSLSSQSCTQCPVASCIKMSGAGSSSPSKSSGGGSVNKGVIAGSVIGGVVVIGLLTYLIWRFCIKNKRAEYDAQWTEEGQQGYEKGDNFAMHRDARASTHTVGSIASTALTRASNVIQIAYIPGVTNRTPPVSPGVMVPPVPPLPLGVNSHKSPTPNFNNQDQHFFMPGDLRDSTYSGLTGDGRASYARNSISPSLARSSVATTLYNNNAIVNPQPAQTVVRGKANMVSVKSRNGSPADTPGSETPPVPAIDFAKHGRTALGAQEPADANDMRPPPSPAFSISSTFMKSTANTARAAVARPVQVLKGKAAPQADNDAASMRTTTFGRRPDKRASHASSIDGMSTYSRPNRYTARSLAFGNESSDDEGEPRHQAKQSLITDRDSRITNIEDSPLSKQSPFGDDSAFSSPRLTPAPAYPGDVYAKMSSEIRSTRLGHRKNSSLSAVIEESSRRLSRQQERSESPEHRESSPFSDVNEVKNA</sequence>
<feature type="region of interest" description="Disordered" evidence="1">
    <location>
        <begin position="266"/>
        <end position="285"/>
    </location>
</feature>
<dbReference type="InParanoid" id="A0A164ZF04"/>
<dbReference type="OMA" id="HMVCIAN"/>
<dbReference type="InterPro" id="IPR018571">
    <property type="entry name" value="Membrane_anchor_Opy2_N"/>
</dbReference>
<feature type="compositionally biased region" description="Basic and acidic residues" evidence="1">
    <location>
        <begin position="483"/>
        <end position="503"/>
    </location>
</feature>
<feature type="region of interest" description="Disordered" evidence="1">
    <location>
        <begin position="343"/>
        <end position="454"/>
    </location>
</feature>
<feature type="transmembrane region" description="Helical" evidence="2">
    <location>
        <begin position="76"/>
        <end position="96"/>
    </location>
</feature>
<dbReference type="Proteomes" id="UP000076632">
    <property type="component" value="Unassembled WGS sequence"/>
</dbReference>
<evidence type="ECO:0000256" key="1">
    <source>
        <dbReference type="SAM" id="MobiDB-lite"/>
    </source>
</evidence>
<feature type="compositionally biased region" description="Polar residues" evidence="1">
    <location>
        <begin position="421"/>
        <end position="433"/>
    </location>
</feature>
<evidence type="ECO:0000313" key="4">
    <source>
        <dbReference type="EMBL" id="KZF19020.1"/>
    </source>
</evidence>
<dbReference type="RefSeq" id="XP_018184575.1">
    <property type="nucleotide sequence ID" value="XM_018336678.1"/>
</dbReference>
<keyword evidence="2" id="KW-0472">Membrane</keyword>
<feature type="domain" description="Membrane anchor Opy2 N-terminal" evidence="3">
    <location>
        <begin position="19"/>
        <end position="52"/>
    </location>
</feature>
<dbReference type="Pfam" id="PF09463">
    <property type="entry name" value="Opy2"/>
    <property type="match status" value="1"/>
</dbReference>
<dbReference type="EMBL" id="KV407468">
    <property type="protein sequence ID" value="KZF19020.1"/>
    <property type="molecule type" value="Genomic_DNA"/>
</dbReference>
<feature type="region of interest" description="Disordered" evidence="1">
    <location>
        <begin position="467"/>
        <end position="515"/>
    </location>
</feature>
<organism evidence="4 5">
    <name type="scientific">Xylona heveae (strain CBS 132557 / TC161)</name>
    <dbReference type="NCBI Taxonomy" id="1328760"/>
    <lineage>
        <taxon>Eukaryota</taxon>
        <taxon>Fungi</taxon>
        <taxon>Dikarya</taxon>
        <taxon>Ascomycota</taxon>
        <taxon>Pezizomycotina</taxon>
        <taxon>Xylonomycetes</taxon>
        <taxon>Xylonales</taxon>
        <taxon>Xylonaceae</taxon>
        <taxon>Xylona</taxon>
    </lineage>
</organism>
<protein>
    <recommendedName>
        <fullName evidence="3">Membrane anchor Opy2 N-terminal domain-containing protein</fullName>
    </recommendedName>
</protein>
<dbReference type="AlphaFoldDB" id="A0A164ZF04"/>
<evidence type="ECO:0000256" key="2">
    <source>
        <dbReference type="SAM" id="Phobius"/>
    </source>
</evidence>
<keyword evidence="5" id="KW-1185">Reference proteome</keyword>
<reference evidence="4 5" key="1">
    <citation type="journal article" date="2016" name="Fungal Biol.">
        <title>The genome of Xylona heveae provides a window into fungal endophytism.</title>
        <authorList>
            <person name="Gazis R."/>
            <person name="Kuo A."/>
            <person name="Riley R."/>
            <person name="LaButti K."/>
            <person name="Lipzen A."/>
            <person name="Lin J."/>
            <person name="Amirebrahimi M."/>
            <person name="Hesse C.N."/>
            <person name="Spatafora J.W."/>
            <person name="Henrissat B."/>
            <person name="Hainaut M."/>
            <person name="Grigoriev I.V."/>
            <person name="Hibbett D.S."/>
        </authorList>
    </citation>
    <scope>NUCLEOTIDE SEQUENCE [LARGE SCALE GENOMIC DNA]</scope>
    <source>
        <strain evidence="4 5">TC161</strain>
    </source>
</reference>
<proteinExistence type="predicted"/>
<evidence type="ECO:0000259" key="3">
    <source>
        <dbReference type="Pfam" id="PF09463"/>
    </source>
</evidence>
<feature type="compositionally biased region" description="Polar residues" evidence="1">
    <location>
        <begin position="371"/>
        <end position="385"/>
    </location>
</feature>
<accession>A0A164ZF04</accession>
<keyword evidence="2" id="KW-0812">Transmembrane</keyword>
<gene>
    <name evidence="4" type="ORF">L228DRAFT_52633</name>
</gene>
<name>A0A164ZF04_XYLHT</name>
<dbReference type="GeneID" id="28901815"/>
<dbReference type="Gene3D" id="1.20.5.100">
    <property type="entry name" value="Cytochrome c1, transmembrane anchor, C-terminal"/>
    <property type="match status" value="1"/>
</dbReference>
<evidence type="ECO:0000313" key="5">
    <source>
        <dbReference type="Proteomes" id="UP000076632"/>
    </source>
</evidence>